<dbReference type="AlphaFoldDB" id="A0A8S2TN56"/>
<evidence type="ECO:0000313" key="4">
    <source>
        <dbReference type="Proteomes" id="UP000682733"/>
    </source>
</evidence>
<organism evidence="3 4">
    <name type="scientific">Didymodactylos carnosus</name>
    <dbReference type="NCBI Taxonomy" id="1234261"/>
    <lineage>
        <taxon>Eukaryota</taxon>
        <taxon>Metazoa</taxon>
        <taxon>Spiralia</taxon>
        <taxon>Gnathifera</taxon>
        <taxon>Rotifera</taxon>
        <taxon>Eurotatoria</taxon>
        <taxon>Bdelloidea</taxon>
        <taxon>Philodinida</taxon>
        <taxon>Philodinidae</taxon>
        <taxon>Didymodactylos</taxon>
    </lineage>
</organism>
<evidence type="ECO:0000313" key="3">
    <source>
        <dbReference type="EMBL" id="CAF4291058.1"/>
    </source>
</evidence>
<proteinExistence type="predicted"/>
<dbReference type="PANTHER" id="PTHR28208:SF1">
    <property type="entry name" value="FILAMENT ORGANIZATION PROTEIN APP1-LIKE, PUTATIVE (AFU_ORTHOLOGUE AFUA_1G06650)-RELATED"/>
    <property type="match status" value="1"/>
</dbReference>
<comment type="caution">
    <text evidence="3">The sequence shown here is derived from an EMBL/GenBank/DDBJ whole genome shotgun (WGS) entry which is preliminary data.</text>
</comment>
<feature type="non-terminal residue" evidence="3">
    <location>
        <position position="1"/>
    </location>
</feature>
<evidence type="ECO:0000313" key="2">
    <source>
        <dbReference type="EMBL" id="CAF1502778.1"/>
    </source>
</evidence>
<dbReference type="EMBL" id="CAJOBA010056312">
    <property type="protein sequence ID" value="CAF4291058.1"/>
    <property type="molecule type" value="Genomic_DNA"/>
</dbReference>
<dbReference type="InterPro" id="IPR019236">
    <property type="entry name" value="APP1_cat"/>
</dbReference>
<dbReference type="GO" id="GO:0008195">
    <property type="term" value="F:phosphatidate phosphatase activity"/>
    <property type="evidence" value="ECO:0007669"/>
    <property type="project" value="InterPro"/>
</dbReference>
<sequence>FLLPGPEKLLLVPSVAFRYHSSALGFTVNAESTEDWIVYAQGWFFEENPFRSFIARTALSTTVSDINEERIAYFTASGKKHRELCLEGLSKQLCTKTNNKGLISTKFRISNNDIEKYRQPGGVGGKILFQVSTFNSYEYINETGEIYLCDDHASPDQLYPFLRDFFEREKFPLGSAHMRHFTWFDKNFINFFMPQSYIRQKSKVLKMFWDQTRSRYFVLLGDIFQKDPEIYARIYEQYPQRIVKIFIRKYSDDNKGQKRLEQVFSRIPKEKWQTFENGNDLPENFKIEK</sequence>
<dbReference type="Pfam" id="PF09949">
    <property type="entry name" value="APP1_cat"/>
    <property type="match status" value="1"/>
</dbReference>
<dbReference type="Proteomes" id="UP000677228">
    <property type="component" value="Unassembled WGS sequence"/>
</dbReference>
<evidence type="ECO:0000259" key="1">
    <source>
        <dbReference type="Pfam" id="PF09949"/>
    </source>
</evidence>
<dbReference type="InterPro" id="IPR052935">
    <property type="entry name" value="Mg2+_PAP"/>
</dbReference>
<reference evidence="3" key="1">
    <citation type="submission" date="2021-02" db="EMBL/GenBank/DDBJ databases">
        <authorList>
            <person name="Nowell W R."/>
        </authorList>
    </citation>
    <scope>NUCLEOTIDE SEQUENCE</scope>
</reference>
<protein>
    <recommendedName>
        <fullName evidence="1">Phosphatidate phosphatase APP1 catalytic domain-containing protein</fullName>
    </recommendedName>
</protein>
<name>A0A8S2TN56_9BILA</name>
<gene>
    <name evidence="2" type="ORF">OVA965_LOCUS37015</name>
    <name evidence="3" type="ORF">TMI583_LOCUS38056</name>
</gene>
<dbReference type="EMBL" id="CAJNOK010034296">
    <property type="protein sequence ID" value="CAF1502778.1"/>
    <property type="molecule type" value="Genomic_DNA"/>
</dbReference>
<dbReference type="Proteomes" id="UP000682733">
    <property type="component" value="Unassembled WGS sequence"/>
</dbReference>
<accession>A0A8S2TN56</accession>
<dbReference type="PANTHER" id="PTHR28208">
    <property type="entry name" value="PHOSPHATIDATE PHOSPHATASE APP1"/>
    <property type="match status" value="1"/>
</dbReference>
<feature type="domain" description="Phosphatidate phosphatase APP1 catalytic" evidence="1">
    <location>
        <begin position="153"/>
        <end position="249"/>
    </location>
</feature>